<evidence type="ECO:0000313" key="2">
    <source>
        <dbReference type="Proteomes" id="UP000309997"/>
    </source>
</evidence>
<protein>
    <submittedName>
        <fullName evidence="1">Uncharacterized protein</fullName>
    </submittedName>
</protein>
<reference evidence="1 2" key="1">
    <citation type="journal article" date="2024" name="Plant Biotechnol. J.">
        <title>Genome and CRISPR/Cas9 system of a widespread forest tree (Populus alba) in the world.</title>
        <authorList>
            <person name="Liu Y.J."/>
            <person name="Jiang P.F."/>
            <person name="Han X.M."/>
            <person name="Li X.Y."/>
            <person name="Wang H.M."/>
            <person name="Wang Y.J."/>
            <person name="Wang X.X."/>
            <person name="Zeng Q.Y."/>
        </authorList>
    </citation>
    <scope>NUCLEOTIDE SEQUENCE [LARGE SCALE GENOMIC DNA]</scope>
    <source>
        <strain evidence="2">cv. PAL-ZL1</strain>
    </source>
</reference>
<dbReference type="EMBL" id="RCHU02000001">
    <property type="protein sequence ID" value="KAL3612772.1"/>
    <property type="molecule type" value="Genomic_DNA"/>
</dbReference>
<evidence type="ECO:0000313" key="1">
    <source>
        <dbReference type="EMBL" id="KAL3612772.1"/>
    </source>
</evidence>
<keyword evidence="2" id="KW-1185">Reference proteome</keyword>
<gene>
    <name evidence="1" type="ORF">D5086_003792</name>
</gene>
<proteinExistence type="predicted"/>
<comment type="caution">
    <text evidence="1">The sequence shown here is derived from an EMBL/GenBank/DDBJ whole genome shotgun (WGS) entry which is preliminary data.</text>
</comment>
<name>A0ACC4D5J6_POPAL</name>
<sequence length="1465" mass="155958">MGKPRLICALVCLLLFLCGQVILMITKVEATSNVHIVYLGGKQHDDPMLKTDSHHDLLASVVGSKEIASELMVYSYKHGFSGFAAKLSESQAQKVAELPGVVRVIPNSLHRLQTTRSWDFLGLSAHSPVNTLHNSSMGDGVIIGVLDTGIWPEAKAFSDKGLGPIPSHWKGVCESGKRFKAKSHCNKKIIGARWFVEGFLAEYGQPLNTSGNREFFSPRDASGHGTHTASTAAGTFIDNVSYKGLALGTIRGGAPRARLAIYKVCWNVLGGQCSSADILKAFDEAIHDGVDVLSLSIGSSIPLFSDIDERDGIATGSFHAVAKGITVVCGAANDGPFAQTVQNTAPWILTVAASSMDRAFPTPITLGNNKTFLGILIHWLITKCNVFFDRSKFHCPTWFPCSVCQFLSVDNSMVAGKVVLCFTSMNPGAVRSASEVVKEAGGVGLIVAKNPSEALYPCTDGFPCVEVDYEIGTRILFYIRSTRSPVVKLSPSKTIVGKPVLAKVAHFSSRGPNSIAPAILKPDIAAPGVNILAATSPLDRFQDGGYVMHSGTSMATPHVSGIAALLKAIHPDWSPAAIKSAIVTTGFPIFAEGSPQKLADPFDYGGGIANPNGAADPGLVYDMGTDDYVNYLCAMDYNNTAISRLTGKPTVCPTEGPSILNINLPSITIPNLRNSVVLTRTVTNVGASNSIYRVVIEVPFCCSVSVEPHVLVFNHTTKKITFSVTVSTTYEVNTGYFFGSITWIDGVHTVRSPFKEMASELMVHSYKHGFSGFAAKLTESQAQKVAQLPGVVRVIPNSFHKLQTTRSWDFLGLSSHSPVNALHNSSMGDGIIIGIFDTGIWPESKAFSDEGLGPIPSSWKGACEPGKQFDPKIHCNRKIIGARWIIDGMLADYGQLLNTSGNQEFLSPRDANGHGTHLASTAAGAFVDNVSYKGLGLGTARGGAPRARLAIYKVCWSVFGGWCSAADVLKAFDEAIHDGVDVLSLSLGLPPPLFSDIDKRGGIDFGSFHAVANGITVVCSAGNDGPSAQTVLNTAPWILSVAASTIDRAFPTAITLGNNETFSVFLHSSKSLRFGFLTTSCLHHYFQNSACEYLSVNASMVAGKVVLCFTTVTVVPAVIVLSAAEVVKEAGGVGLIVAKNPSNDMYPCINGFPCIEVDYEIGTRMLYYIRSTSFPVVKLSPSKTIVGKPVLAKVAHFSSRGPNSKSPAILKPDIAAPGVNILAAASPLDTFQDGGYVMHSGTSMAAPHVAGIVALLKGIHPDWSPAAIKSALVTTAWTNHPSGFPIFAEGSPQKLANPFDFGGGIANPNGAADPGLVYDMGTADYINYLCAMDYNITAISRLTGLPTVCPYEELSILDVNLPSITIPNLRNSSTLTRTVTNVGASNSIYRAVIEPPFGTSVSVKPNVLVFNNKTKKVTFTVTVTTAHQVNTGYFFGSITWTDGVHTVRSPLSVRTEILQPYISEN</sequence>
<dbReference type="Proteomes" id="UP000309997">
    <property type="component" value="Unassembled WGS sequence"/>
</dbReference>
<accession>A0ACC4D5J6</accession>
<organism evidence="1 2">
    <name type="scientific">Populus alba</name>
    <name type="common">White poplar</name>
    <dbReference type="NCBI Taxonomy" id="43335"/>
    <lineage>
        <taxon>Eukaryota</taxon>
        <taxon>Viridiplantae</taxon>
        <taxon>Streptophyta</taxon>
        <taxon>Embryophyta</taxon>
        <taxon>Tracheophyta</taxon>
        <taxon>Spermatophyta</taxon>
        <taxon>Magnoliopsida</taxon>
        <taxon>eudicotyledons</taxon>
        <taxon>Gunneridae</taxon>
        <taxon>Pentapetalae</taxon>
        <taxon>rosids</taxon>
        <taxon>fabids</taxon>
        <taxon>Malpighiales</taxon>
        <taxon>Salicaceae</taxon>
        <taxon>Saliceae</taxon>
        <taxon>Populus</taxon>
    </lineage>
</organism>